<evidence type="ECO:0000313" key="2">
    <source>
        <dbReference type="EMBL" id="EXY90356.1"/>
    </source>
</evidence>
<reference evidence="2 3" key="1">
    <citation type="submission" date="2014-02" db="EMBL/GenBank/DDBJ databases">
        <authorList>
            <person name="Sears C."/>
            <person name="Carroll K."/>
            <person name="Sack B.R."/>
            <person name="Qadri F."/>
            <person name="Myers L.L."/>
            <person name="Chung G.-T."/>
            <person name="Escheverria P."/>
            <person name="Fraser C.M."/>
            <person name="Sadzewicz L."/>
            <person name="Shefchek K.A."/>
            <person name="Tallon L."/>
            <person name="Das S.P."/>
            <person name="Daugherty S."/>
            <person name="Mongodin E.F."/>
        </authorList>
    </citation>
    <scope>NUCLEOTIDE SEQUENCE [LARGE SCALE GENOMIC DNA]</scope>
    <source>
        <strain evidence="3">3998T(B)3</strain>
    </source>
</reference>
<gene>
    <name evidence="2" type="ORF">M125_2971</name>
</gene>
<evidence type="ECO:0000256" key="1">
    <source>
        <dbReference type="SAM" id="MobiDB-lite"/>
    </source>
</evidence>
<feature type="compositionally biased region" description="Basic residues" evidence="1">
    <location>
        <begin position="23"/>
        <end position="41"/>
    </location>
</feature>
<organism evidence="2 3">
    <name type="scientific">Bacteroides fragilis str. 3998T(B)3</name>
    <dbReference type="NCBI Taxonomy" id="1339316"/>
    <lineage>
        <taxon>Bacteria</taxon>
        <taxon>Pseudomonadati</taxon>
        <taxon>Bacteroidota</taxon>
        <taxon>Bacteroidia</taxon>
        <taxon>Bacteroidales</taxon>
        <taxon>Bacteroidaceae</taxon>
        <taxon>Bacteroides</taxon>
    </lineage>
</organism>
<protein>
    <submittedName>
        <fullName evidence="2">Uncharacterized protein</fullName>
    </submittedName>
</protein>
<accession>A0A015V4N7</accession>
<name>A0A015V4N7_BACFG</name>
<dbReference type="Proteomes" id="UP000020773">
    <property type="component" value="Unassembled WGS sequence"/>
</dbReference>
<dbReference type="EMBL" id="JGDB01000184">
    <property type="protein sequence ID" value="EXY90356.1"/>
    <property type="molecule type" value="Genomic_DNA"/>
</dbReference>
<dbReference type="AlphaFoldDB" id="A0A015V4N7"/>
<sequence length="52" mass="5918">MLHDAPHYVSTGRKPGQEDSKPINKKQKKNKPSAATGKRKSRITELFQSRLK</sequence>
<feature type="region of interest" description="Disordered" evidence="1">
    <location>
        <begin position="1"/>
        <end position="52"/>
    </location>
</feature>
<comment type="caution">
    <text evidence="2">The sequence shown here is derived from an EMBL/GenBank/DDBJ whole genome shotgun (WGS) entry which is preliminary data.</text>
</comment>
<evidence type="ECO:0000313" key="3">
    <source>
        <dbReference type="Proteomes" id="UP000020773"/>
    </source>
</evidence>
<dbReference type="PATRIC" id="fig|1339316.3.peg.2832"/>
<proteinExistence type="predicted"/>